<reference evidence="2" key="2">
    <citation type="submission" date="2020-12" db="EMBL/GenBank/DDBJ databases">
        <title>Burkholderia cepacia complex in Mexico.</title>
        <authorList>
            <person name="Estrada P."/>
        </authorList>
    </citation>
    <scope>NUCLEOTIDE SEQUENCE</scope>
    <source>
        <strain evidence="2">871</strain>
    </source>
</reference>
<reference evidence="3 4" key="1">
    <citation type="submission" date="2018-06" db="EMBL/GenBank/DDBJ databases">
        <authorList>
            <consortium name="Pathogen Informatics"/>
            <person name="Doyle S."/>
        </authorList>
    </citation>
    <scope>NUCLEOTIDE SEQUENCE [LARGE SCALE GENOMIC DNA]</scope>
    <source>
        <strain evidence="3 4">NCTC10661</strain>
    </source>
</reference>
<organism evidence="2 5">
    <name type="scientific">Burkholderia cepacia</name>
    <name type="common">Pseudomonas cepacia</name>
    <dbReference type="NCBI Taxonomy" id="292"/>
    <lineage>
        <taxon>Bacteria</taxon>
        <taxon>Pseudomonadati</taxon>
        <taxon>Pseudomonadota</taxon>
        <taxon>Betaproteobacteria</taxon>
        <taxon>Burkholderiales</taxon>
        <taxon>Burkholderiaceae</taxon>
        <taxon>Burkholderia</taxon>
        <taxon>Burkholderia cepacia complex</taxon>
    </lineage>
</organism>
<evidence type="ECO:0000313" key="3">
    <source>
        <dbReference type="EMBL" id="SQA61324.1"/>
    </source>
</evidence>
<protein>
    <submittedName>
        <fullName evidence="2">DUF3304 domain-containing protein</fullName>
    </submittedName>
    <submittedName>
        <fullName evidence="3">Lipoprotein</fullName>
    </submittedName>
</protein>
<keyword evidence="1" id="KW-0732">Signal</keyword>
<dbReference type="Proteomes" id="UP000250416">
    <property type="component" value="Unassembled WGS sequence"/>
</dbReference>
<evidence type="ECO:0000313" key="2">
    <source>
        <dbReference type="EMBL" id="MBH9700143.1"/>
    </source>
</evidence>
<feature type="chain" id="PRO_5041069973" evidence="1">
    <location>
        <begin position="29"/>
        <end position="151"/>
    </location>
</feature>
<proteinExistence type="predicted"/>
<dbReference type="Pfam" id="PF11745">
    <property type="entry name" value="DUF3304"/>
    <property type="match status" value="1"/>
</dbReference>
<keyword evidence="3" id="KW-0449">Lipoprotein</keyword>
<sequence length="151" mass="16686">MPNLLRRLILNPVAVAALLAGAAWWIHAQTRADGPYRVVGFNYTDRGVYSFVVDGFGAGSVHARQFGGGGGTMCCMSVPRGKKTWHVRITYDLTPEEDARNQAPDIVETDVAVPALPNRRDGYIEFHFLPGRKIDARWVAYPTMPRMRAAG</sequence>
<feature type="signal peptide" evidence="1">
    <location>
        <begin position="1"/>
        <end position="28"/>
    </location>
</feature>
<name>A0A2X2Q1P2_BURCE</name>
<dbReference type="EMBL" id="JAEDXG010000030">
    <property type="protein sequence ID" value="MBH9700143.1"/>
    <property type="molecule type" value="Genomic_DNA"/>
</dbReference>
<gene>
    <name evidence="2" type="ORF">JAO13_27240</name>
    <name evidence="3" type="ORF">NCTC10661_07079</name>
</gene>
<dbReference type="AlphaFoldDB" id="A0A2X2Q1P2"/>
<comment type="caution">
    <text evidence="2">The sequence shown here is derived from an EMBL/GenBank/DDBJ whole genome shotgun (WGS) entry which is preliminary data.</text>
</comment>
<evidence type="ECO:0000256" key="1">
    <source>
        <dbReference type="SAM" id="SignalP"/>
    </source>
</evidence>
<dbReference type="Proteomes" id="UP000645612">
    <property type="component" value="Unassembled WGS sequence"/>
</dbReference>
<dbReference type="EMBL" id="UARD01000059">
    <property type="protein sequence ID" value="SQA61324.1"/>
    <property type="molecule type" value="Genomic_DNA"/>
</dbReference>
<evidence type="ECO:0000313" key="4">
    <source>
        <dbReference type="Proteomes" id="UP000250416"/>
    </source>
</evidence>
<dbReference type="InterPro" id="IPR021733">
    <property type="entry name" value="DUF3304"/>
</dbReference>
<evidence type="ECO:0000313" key="5">
    <source>
        <dbReference type="Proteomes" id="UP000645612"/>
    </source>
</evidence>
<accession>A0A2X2Q1P2</accession>
<dbReference type="RefSeq" id="WP_021160506.1">
    <property type="nucleotide sequence ID" value="NZ_CADDZZ010000016.1"/>
</dbReference>